<feature type="domain" description="ABC-2 type transporter transmembrane" evidence="6">
    <location>
        <begin position="28"/>
        <end position="220"/>
    </location>
</feature>
<evidence type="ECO:0000256" key="3">
    <source>
        <dbReference type="ARBA" id="ARBA00022989"/>
    </source>
</evidence>
<organism evidence="7 8">
    <name type="scientific">Streptomyces canarius</name>
    <dbReference type="NCBI Taxonomy" id="285453"/>
    <lineage>
        <taxon>Bacteria</taxon>
        <taxon>Bacillati</taxon>
        <taxon>Actinomycetota</taxon>
        <taxon>Actinomycetes</taxon>
        <taxon>Kitasatosporales</taxon>
        <taxon>Streptomycetaceae</taxon>
        <taxon>Streptomyces</taxon>
    </lineage>
</organism>
<dbReference type="RefSeq" id="WP_189892511.1">
    <property type="nucleotide sequence ID" value="NZ_BMVN01000034.1"/>
</dbReference>
<comment type="subcellular location">
    <subcellularLocation>
        <location evidence="1">Membrane</location>
        <topology evidence="1">Multi-pass membrane protein</topology>
    </subcellularLocation>
</comment>
<comment type="caution">
    <text evidence="7">The sequence shown here is derived from an EMBL/GenBank/DDBJ whole genome shotgun (WGS) entry which is preliminary data.</text>
</comment>
<feature type="transmembrane region" description="Helical" evidence="5">
    <location>
        <begin position="63"/>
        <end position="83"/>
    </location>
</feature>
<evidence type="ECO:0000256" key="2">
    <source>
        <dbReference type="ARBA" id="ARBA00022692"/>
    </source>
</evidence>
<dbReference type="Pfam" id="PF01061">
    <property type="entry name" value="ABC2_membrane"/>
    <property type="match status" value="1"/>
</dbReference>
<evidence type="ECO:0000256" key="4">
    <source>
        <dbReference type="ARBA" id="ARBA00023136"/>
    </source>
</evidence>
<dbReference type="PANTHER" id="PTHR43229:SF2">
    <property type="entry name" value="NODULATION PROTEIN J"/>
    <property type="match status" value="1"/>
</dbReference>
<dbReference type="EMBL" id="BMVN01000034">
    <property type="protein sequence ID" value="GHA54412.1"/>
    <property type="molecule type" value="Genomic_DNA"/>
</dbReference>
<evidence type="ECO:0000256" key="5">
    <source>
        <dbReference type="SAM" id="Phobius"/>
    </source>
</evidence>
<proteinExistence type="predicted"/>
<keyword evidence="3 5" id="KW-1133">Transmembrane helix</keyword>
<gene>
    <name evidence="7" type="ORF">GCM10010345_68810</name>
</gene>
<feature type="transmembrane region" description="Helical" evidence="5">
    <location>
        <begin position="180"/>
        <end position="199"/>
    </location>
</feature>
<keyword evidence="8" id="KW-1185">Reference proteome</keyword>
<dbReference type="InterPro" id="IPR051784">
    <property type="entry name" value="Nod_factor_ABC_transporter"/>
</dbReference>
<feature type="transmembrane region" description="Helical" evidence="5">
    <location>
        <begin position="12"/>
        <end position="31"/>
    </location>
</feature>
<feature type="transmembrane region" description="Helical" evidence="5">
    <location>
        <begin position="89"/>
        <end position="108"/>
    </location>
</feature>
<accession>A0ABQ3D4K6</accession>
<reference evidence="8" key="1">
    <citation type="journal article" date="2019" name="Int. J. Syst. Evol. Microbiol.">
        <title>The Global Catalogue of Microorganisms (GCM) 10K type strain sequencing project: providing services to taxonomists for standard genome sequencing and annotation.</title>
        <authorList>
            <consortium name="The Broad Institute Genomics Platform"/>
            <consortium name="The Broad Institute Genome Sequencing Center for Infectious Disease"/>
            <person name="Wu L."/>
            <person name="Ma J."/>
        </authorList>
    </citation>
    <scope>NUCLEOTIDE SEQUENCE [LARGE SCALE GENOMIC DNA]</scope>
    <source>
        <strain evidence="8">JCM 4733</strain>
    </source>
</reference>
<dbReference type="Proteomes" id="UP000653644">
    <property type="component" value="Unassembled WGS sequence"/>
</dbReference>
<feature type="transmembrane region" description="Helical" evidence="5">
    <location>
        <begin position="120"/>
        <end position="139"/>
    </location>
</feature>
<dbReference type="PANTHER" id="PTHR43229">
    <property type="entry name" value="NODULATION PROTEIN J"/>
    <property type="match status" value="1"/>
</dbReference>
<name>A0ABQ3D4K6_9ACTN</name>
<sequence length="269" mass="28235">MRTARIAQAAEVLRRGSAVALADLAAIYTWRTWLCGWVARMLCQVAFFTLIGRLLGGAGDERFLVIGNALMVCAIEATMVVASTAWERGLGTLPLLTAAPTHLAWAFIGRSLQWIVSGTATSLVALYAVTPFFGVHWTVVSVTAAVLPVFLTAAGTYCFGLTLAALVLNRPGLRNVVSNVAYLGMMAICGVQVPLHDWAVPVRAVAALLPLTHELLALRHLLDGAPVSAVAGETALGALAGAGWLAAAVTAFGWVAERGRRAGTIEFGT</sequence>
<evidence type="ECO:0000259" key="6">
    <source>
        <dbReference type="Pfam" id="PF01061"/>
    </source>
</evidence>
<protein>
    <recommendedName>
        <fullName evidence="6">ABC-2 type transporter transmembrane domain-containing protein</fullName>
    </recommendedName>
</protein>
<feature type="transmembrane region" description="Helical" evidence="5">
    <location>
        <begin position="235"/>
        <end position="256"/>
    </location>
</feature>
<feature type="transmembrane region" description="Helical" evidence="5">
    <location>
        <begin position="37"/>
        <end position="56"/>
    </location>
</feature>
<keyword evidence="4 5" id="KW-0472">Membrane</keyword>
<evidence type="ECO:0000256" key="1">
    <source>
        <dbReference type="ARBA" id="ARBA00004141"/>
    </source>
</evidence>
<feature type="transmembrane region" description="Helical" evidence="5">
    <location>
        <begin position="145"/>
        <end position="168"/>
    </location>
</feature>
<keyword evidence="2 5" id="KW-0812">Transmembrane</keyword>
<dbReference type="InterPro" id="IPR013525">
    <property type="entry name" value="ABC2_TM"/>
</dbReference>
<evidence type="ECO:0000313" key="8">
    <source>
        <dbReference type="Proteomes" id="UP000653644"/>
    </source>
</evidence>
<evidence type="ECO:0000313" key="7">
    <source>
        <dbReference type="EMBL" id="GHA54412.1"/>
    </source>
</evidence>